<sequence length="182" mass="18952">MRQEIRICGFGGQGVITASVILGKAAAVYDNLIACQSQSYGPEARGGAARAEVIIDDKPIGCPGVHVADILIAMSIEAFTRYGRDVKPDGTIIIDPDLVVIPDLPERAYPIPATRIAENLGNTVVANIVMLGAVTAITGVVSEEAIHASTIKSVPARFKELNERALAAGIAAGHELKGLGRG</sequence>
<dbReference type="InterPro" id="IPR002869">
    <property type="entry name" value="Pyrv_flavodox_OxRed_cen"/>
</dbReference>
<dbReference type="GO" id="GO:0016903">
    <property type="term" value="F:oxidoreductase activity, acting on the aldehyde or oxo group of donors"/>
    <property type="evidence" value="ECO:0007669"/>
    <property type="project" value="InterPro"/>
</dbReference>
<evidence type="ECO:0000259" key="2">
    <source>
        <dbReference type="Pfam" id="PF01558"/>
    </source>
</evidence>
<dbReference type="Gene3D" id="3.40.920.10">
    <property type="entry name" value="Pyruvate-ferredoxin oxidoreductase, PFOR, domain III"/>
    <property type="match status" value="1"/>
</dbReference>
<dbReference type="PANTHER" id="PTHR42730">
    <property type="entry name" value="2-OXOGLUTARATE SYNTHASE SUBUNIT KORC"/>
    <property type="match status" value="1"/>
</dbReference>
<keyword evidence="4" id="KW-1185">Reference proteome</keyword>
<dbReference type="SUPFAM" id="SSF53323">
    <property type="entry name" value="Pyruvate-ferredoxin oxidoreductase, PFOR, domain III"/>
    <property type="match status" value="1"/>
</dbReference>
<proteinExistence type="predicted"/>
<accession>A0A2A6RIZ7</accession>
<dbReference type="AlphaFoldDB" id="A0A2A6RIZ7"/>
<comment type="caution">
    <text evidence="3">The sequence shown here is derived from an EMBL/GenBank/DDBJ whole genome shotgun (WGS) entry which is preliminary data.</text>
</comment>
<feature type="domain" description="Pyruvate/ketoisovalerate oxidoreductase catalytic" evidence="2">
    <location>
        <begin position="11"/>
        <end position="170"/>
    </location>
</feature>
<dbReference type="PANTHER" id="PTHR42730:SF1">
    <property type="entry name" value="2-OXOGLUTARATE SYNTHASE SUBUNIT KORC"/>
    <property type="match status" value="1"/>
</dbReference>
<dbReference type="Proteomes" id="UP000220527">
    <property type="component" value="Unassembled WGS sequence"/>
</dbReference>
<dbReference type="RefSeq" id="WP_097644095.1">
    <property type="nucleotide sequence ID" value="NZ_NQWI01000042.1"/>
</dbReference>
<gene>
    <name evidence="3" type="ORF">CJ255_10700</name>
</gene>
<protein>
    <recommendedName>
        <fullName evidence="2">Pyruvate/ketoisovalerate oxidoreductase catalytic domain-containing protein</fullName>
    </recommendedName>
</protein>
<evidence type="ECO:0000313" key="4">
    <source>
        <dbReference type="Proteomes" id="UP000220527"/>
    </source>
</evidence>
<name>A0A2A6RIZ7_9CHLR</name>
<evidence type="ECO:0000256" key="1">
    <source>
        <dbReference type="ARBA" id="ARBA00023002"/>
    </source>
</evidence>
<reference evidence="4" key="1">
    <citation type="submission" date="2017-08" db="EMBL/GenBank/DDBJ databases">
        <authorList>
            <person name="Grouzdev D.S."/>
            <person name="Gaisin V.A."/>
            <person name="Rysina M.S."/>
            <person name="Gorlenko V.M."/>
        </authorList>
    </citation>
    <scope>NUCLEOTIDE SEQUENCE [LARGE SCALE GENOMIC DNA]</scope>
    <source>
        <strain evidence="4">Kir15-3F</strain>
    </source>
</reference>
<dbReference type="InterPro" id="IPR019752">
    <property type="entry name" value="Pyrv/ketoisovalerate_OxRed_cat"/>
</dbReference>
<dbReference type="InterPro" id="IPR052554">
    <property type="entry name" value="2-oxoglutarate_synth_KorC"/>
</dbReference>
<keyword evidence="1" id="KW-0560">Oxidoreductase</keyword>
<dbReference type="EMBL" id="NQWI01000042">
    <property type="protein sequence ID" value="PDW03047.1"/>
    <property type="molecule type" value="Genomic_DNA"/>
</dbReference>
<dbReference type="OrthoDB" id="9794954at2"/>
<organism evidence="3 4">
    <name type="scientific">Candidatus Viridilinea mediisalina</name>
    <dbReference type="NCBI Taxonomy" id="2024553"/>
    <lineage>
        <taxon>Bacteria</taxon>
        <taxon>Bacillati</taxon>
        <taxon>Chloroflexota</taxon>
        <taxon>Chloroflexia</taxon>
        <taxon>Chloroflexales</taxon>
        <taxon>Chloroflexineae</taxon>
        <taxon>Oscillochloridaceae</taxon>
        <taxon>Candidatus Viridilinea</taxon>
    </lineage>
</organism>
<dbReference type="Pfam" id="PF01558">
    <property type="entry name" value="POR"/>
    <property type="match status" value="1"/>
</dbReference>
<evidence type="ECO:0000313" key="3">
    <source>
        <dbReference type="EMBL" id="PDW03047.1"/>
    </source>
</evidence>